<evidence type="ECO:0000259" key="2">
    <source>
        <dbReference type="PROSITE" id="PS50885"/>
    </source>
</evidence>
<keyword evidence="4" id="KW-1185">Reference proteome</keyword>
<evidence type="ECO:0000256" key="1">
    <source>
        <dbReference type="SAM" id="Phobius"/>
    </source>
</evidence>
<protein>
    <recommendedName>
        <fullName evidence="2">HAMP domain-containing protein</fullName>
    </recommendedName>
</protein>
<dbReference type="InterPro" id="IPR029150">
    <property type="entry name" value="dCache_3"/>
</dbReference>
<evidence type="ECO:0000313" key="4">
    <source>
        <dbReference type="Proteomes" id="UP001620408"/>
    </source>
</evidence>
<feature type="transmembrane region" description="Helical" evidence="1">
    <location>
        <begin position="7"/>
        <end position="30"/>
    </location>
</feature>
<organism evidence="3 4">
    <name type="scientific">Dyella koreensis</name>
    <dbReference type="NCBI Taxonomy" id="311235"/>
    <lineage>
        <taxon>Bacteria</taxon>
        <taxon>Pseudomonadati</taxon>
        <taxon>Pseudomonadota</taxon>
        <taxon>Gammaproteobacteria</taxon>
        <taxon>Lysobacterales</taxon>
        <taxon>Rhodanobacteraceae</taxon>
        <taxon>Dyella</taxon>
    </lineage>
</organism>
<dbReference type="InterPro" id="IPR003660">
    <property type="entry name" value="HAMP_dom"/>
</dbReference>
<dbReference type="Pfam" id="PF14827">
    <property type="entry name" value="dCache_3"/>
    <property type="match status" value="1"/>
</dbReference>
<keyword evidence="1" id="KW-0472">Membrane</keyword>
<dbReference type="EMBL" id="JADIKD010000012">
    <property type="protein sequence ID" value="MFK2918880.1"/>
    <property type="molecule type" value="Genomic_DNA"/>
</dbReference>
<dbReference type="SUPFAM" id="SSF158472">
    <property type="entry name" value="HAMP domain-like"/>
    <property type="match status" value="1"/>
</dbReference>
<proteinExistence type="predicted"/>
<dbReference type="Gene3D" id="6.10.340.10">
    <property type="match status" value="1"/>
</dbReference>
<dbReference type="InterPro" id="IPR029151">
    <property type="entry name" value="Sensor-like_sf"/>
</dbReference>
<dbReference type="PROSITE" id="PS50885">
    <property type="entry name" value="HAMP"/>
    <property type="match status" value="1"/>
</dbReference>
<feature type="domain" description="HAMP" evidence="2">
    <location>
        <begin position="321"/>
        <end position="374"/>
    </location>
</feature>
<reference evidence="3 4" key="1">
    <citation type="submission" date="2020-10" db="EMBL/GenBank/DDBJ databases">
        <title>Phylogeny of dyella-like bacteria.</title>
        <authorList>
            <person name="Fu J."/>
        </authorList>
    </citation>
    <scope>NUCLEOTIDE SEQUENCE [LARGE SCALE GENOMIC DNA]</scope>
    <source>
        <strain evidence="3 4">BB4</strain>
    </source>
</reference>
<gene>
    <name evidence="3" type="ORF">ISS97_16535</name>
</gene>
<feature type="transmembrane region" description="Helical" evidence="1">
    <location>
        <begin position="304"/>
        <end position="324"/>
    </location>
</feature>
<keyword evidence="1" id="KW-1133">Transmembrane helix</keyword>
<comment type="caution">
    <text evidence="3">The sequence shown here is derived from an EMBL/GenBank/DDBJ whole genome shotgun (WGS) entry which is preliminary data.</text>
</comment>
<dbReference type="RefSeq" id="WP_379983503.1">
    <property type="nucleotide sequence ID" value="NZ_JADIKD010000012.1"/>
</dbReference>
<sequence>MSLRRRIMLINAVVLAAVFGLTFIFAVLALRHSLNAEKDRALANIAKLTTSAIRDRELIVAGSAEIISDQAWLAKTLRAGDRAALLQGTQRTFEHMRSAYGANLLQFFTPPAEAILFVENPDMPVKDFRATRPMVIASTVHGVSQRGMELGPAGLAIRGIAPIKDEAGLVGVVEYASDFQALLKQVSVLTDSQMATFIDDDLWNKARQSDKEFTPARDQVLDGKRAVYSTDWDLTSAAVTPDIIAPTRGNRSTSRVINGAEYGVLTMPLIDYSGQQIGFIVSVSSFVRLNTAYVDNVRLAVMRFLLGFILVFGWVTILINSLLLRPLADLQGKLRQLIHGKADEPIAVPGRKDEIGSLFETAEQVRQRLHAAAESAPRSP</sequence>
<accession>A0ABW8K7L4</accession>
<evidence type="ECO:0000313" key="3">
    <source>
        <dbReference type="EMBL" id="MFK2918880.1"/>
    </source>
</evidence>
<dbReference type="Proteomes" id="UP001620408">
    <property type="component" value="Unassembled WGS sequence"/>
</dbReference>
<dbReference type="SUPFAM" id="SSF103190">
    <property type="entry name" value="Sensory domain-like"/>
    <property type="match status" value="1"/>
</dbReference>
<name>A0ABW8K7L4_9GAMM</name>
<keyword evidence="1" id="KW-0812">Transmembrane</keyword>